<feature type="coiled-coil region" evidence="4">
    <location>
        <begin position="582"/>
        <end position="644"/>
    </location>
</feature>
<dbReference type="PANTHER" id="PTHR45916:SF1">
    <property type="entry name" value="STRUCTURAL MAINTENANCE OF CHROMOSOMES PROTEIN 5"/>
    <property type="match status" value="1"/>
</dbReference>
<feature type="domain" description="RecF/RecN/SMC N-terminal" evidence="6">
    <location>
        <begin position="28"/>
        <end position="957"/>
    </location>
</feature>
<evidence type="ECO:0000313" key="8">
    <source>
        <dbReference type="Proteomes" id="UP000077202"/>
    </source>
</evidence>
<dbReference type="Proteomes" id="UP000077202">
    <property type="component" value="Unassembled WGS sequence"/>
</dbReference>
<sequence length="1111" mass="126637">MTVPSTSRPAKRAKTASRGQDDYAPGNIIEIELHNFMTYGHIKSKPGPRLNLVIGPNGTGKSSLVCAICIGLAGEPQLLGRAGQIGDFVKRGEESGWTKISLRGNSDDEVVVITRKINSRNKSDWLLNDRSVSKKDVQDVVQGFNIQLNNLTQFLPQDRVCEFAKLTPIELLGETEKAVGDPELSAQHQRLKVLSEDLKMLQTTVSQLESSLAQNKASNRELEEDGQRMRQRNELLEKAASLRKKLPWLKYDEKKAAYQAAKEAENLSKNTLRDAQNRQQELQAPYQVLKRKKQTAEEASKKLLAFKSASETKMRQLADLESEMASQARSYLLEIEEVHKRESQRQEKIERAQREVALAEAELARLPEYEAPTSQIQEIANKIRSLQMESLEMKNSRLEKDSQLGQLRNSHEQCIRRSCPYLTISAYGRSNVQIPDKANAAYIENHVPGHIWKSFITLNEEDRDFCVRNLKQHGCPVINQRDIQRPSALPLTNEMRQLGIVMRLDEAIFAPEVVKQVLNGQAVLDHSFIGNSEANLRADEAPKLGVGDLWTPENHYRWQRSRYGGHVSASVGAVRPVRLFSENIDVREKNNLEQRKAELEEAIKQSEEEIKFYGAKLRDLEVDQAKLHREREELYNQVKMEKKKRQDVVNLVEQRKKKLRMFENEESSAIAEAKLRESVREINAQRCQNVLKLKEVMVAAVEKQIQYAAHHLNVIELDAKLKELEKDLKTQEDALDELQRHYDLLKSTTESARQALQTAKGDAEKVASLTSSLQAEFRKMPDSVEELEEAISEAVDAANAVICNNPNVLEEYERRCKQIQGLTEKVDNQRTNLERCMKEIETTKDLWLPRLRDLVSRINETFSRNFMEMAVAGEVSLDEHGTDFDKYGVLIKVKFRETAELQVLSAHHQSGGERSVSTILYLVSLQDLTYCPFRVVDEINQGMDPNNERKMFQQLVRAASQPNTPQYDLPSFFVYADYVVFNQVGRIVTYRYPLKSYIEACDDAKTYPGRVLFDRCLLLTPKLLPDLDYTDACTVLNIMNGPWLEEASTVWSTGQSWSVMSQLICSQGKKDVQAYVDGLVKEKKMAELSVFLKPSQQRFIRVNGALSLITQ</sequence>
<gene>
    <name evidence="7" type="ORF">AXG93_1154s1280</name>
</gene>
<evidence type="ECO:0000256" key="3">
    <source>
        <dbReference type="ARBA" id="ARBA00023054"/>
    </source>
</evidence>
<accession>A0A176WS56</accession>
<evidence type="ECO:0000256" key="4">
    <source>
        <dbReference type="SAM" id="Coils"/>
    </source>
</evidence>
<dbReference type="Gene3D" id="3.40.50.300">
    <property type="entry name" value="P-loop containing nucleotide triphosphate hydrolases"/>
    <property type="match status" value="2"/>
</dbReference>
<dbReference type="InterPro" id="IPR003395">
    <property type="entry name" value="RecF/RecN/SMC_N"/>
</dbReference>
<protein>
    <recommendedName>
        <fullName evidence="2">Structural maintenance of chromosomes protein 5</fullName>
    </recommendedName>
</protein>
<dbReference type="EMBL" id="LVLJ01000095">
    <property type="protein sequence ID" value="OAE35674.1"/>
    <property type="molecule type" value="Genomic_DNA"/>
</dbReference>
<feature type="coiled-coil region" evidence="4">
    <location>
        <begin position="707"/>
        <end position="755"/>
    </location>
</feature>
<organism evidence="7 8">
    <name type="scientific">Marchantia polymorpha subsp. ruderalis</name>
    <dbReference type="NCBI Taxonomy" id="1480154"/>
    <lineage>
        <taxon>Eukaryota</taxon>
        <taxon>Viridiplantae</taxon>
        <taxon>Streptophyta</taxon>
        <taxon>Embryophyta</taxon>
        <taxon>Marchantiophyta</taxon>
        <taxon>Marchantiopsida</taxon>
        <taxon>Marchantiidae</taxon>
        <taxon>Marchantiales</taxon>
        <taxon>Marchantiaceae</taxon>
        <taxon>Marchantia</taxon>
    </lineage>
</organism>
<feature type="region of interest" description="Disordered" evidence="5">
    <location>
        <begin position="1"/>
        <end position="21"/>
    </location>
</feature>
<dbReference type="InterPro" id="IPR027417">
    <property type="entry name" value="P-loop_NTPase"/>
</dbReference>
<comment type="caution">
    <text evidence="7">The sequence shown here is derived from an EMBL/GenBank/DDBJ whole genome shotgun (WGS) entry which is preliminary data.</text>
</comment>
<feature type="coiled-coil region" evidence="4">
    <location>
        <begin position="335"/>
        <end position="362"/>
    </location>
</feature>
<evidence type="ECO:0000313" key="7">
    <source>
        <dbReference type="EMBL" id="OAE35674.1"/>
    </source>
</evidence>
<feature type="coiled-coil region" evidence="4">
    <location>
        <begin position="191"/>
        <end position="281"/>
    </location>
</feature>
<dbReference type="GO" id="GO:0005634">
    <property type="term" value="C:nucleus"/>
    <property type="evidence" value="ECO:0007669"/>
    <property type="project" value="TreeGrafter"/>
</dbReference>
<name>A0A176WS56_MARPO</name>
<dbReference type="Pfam" id="PF02463">
    <property type="entry name" value="SMC_N"/>
    <property type="match status" value="1"/>
</dbReference>
<feature type="coiled-coil region" evidence="4">
    <location>
        <begin position="809"/>
        <end position="839"/>
    </location>
</feature>
<dbReference type="GO" id="GO:0000724">
    <property type="term" value="P:double-strand break repair via homologous recombination"/>
    <property type="evidence" value="ECO:0007669"/>
    <property type="project" value="TreeGrafter"/>
</dbReference>
<evidence type="ECO:0000259" key="6">
    <source>
        <dbReference type="Pfam" id="PF02463"/>
    </source>
</evidence>
<evidence type="ECO:0000256" key="5">
    <source>
        <dbReference type="SAM" id="MobiDB-lite"/>
    </source>
</evidence>
<dbReference type="GO" id="GO:0003697">
    <property type="term" value="F:single-stranded DNA binding"/>
    <property type="evidence" value="ECO:0007669"/>
    <property type="project" value="TreeGrafter"/>
</dbReference>
<proteinExistence type="inferred from homology"/>
<keyword evidence="8" id="KW-1185">Reference proteome</keyword>
<evidence type="ECO:0000256" key="2">
    <source>
        <dbReference type="ARBA" id="ARBA00018687"/>
    </source>
</evidence>
<dbReference type="SUPFAM" id="SSF52540">
    <property type="entry name" value="P-loop containing nucleoside triphosphate hydrolases"/>
    <property type="match status" value="3"/>
</dbReference>
<reference evidence="7" key="1">
    <citation type="submission" date="2016-03" db="EMBL/GenBank/DDBJ databases">
        <title>Mechanisms controlling the formation of the plant cell surface in tip-growing cells are functionally conserved among land plants.</title>
        <authorList>
            <person name="Honkanen S."/>
            <person name="Jones V.A."/>
            <person name="Morieri G."/>
            <person name="Champion C."/>
            <person name="Hetherington A.J."/>
            <person name="Kelly S."/>
            <person name="Saint-Marcoux D."/>
            <person name="Proust H."/>
            <person name="Prescott H."/>
            <person name="Dolan L."/>
        </authorList>
    </citation>
    <scope>NUCLEOTIDE SEQUENCE [LARGE SCALE GENOMIC DNA]</scope>
    <source>
        <tissue evidence="7">Whole gametophyte</tissue>
    </source>
</reference>
<comment type="similarity">
    <text evidence="1">Belongs to the SMC family. SMC5 subfamily.</text>
</comment>
<evidence type="ECO:0000256" key="1">
    <source>
        <dbReference type="ARBA" id="ARBA00010171"/>
    </source>
</evidence>
<dbReference type="AlphaFoldDB" id="A0A176WS56"/>
<dbReference type="GO" id="GO:0051276">
    <property type="term" value="P:chromosome organization"/>
    <property type="evidence" value="ECO:0007669"/>
    <property type="project" value="UniProtKB-ARBA"/>
</dbReference>
<keyword evidence="3 4" id="KW-0175">Coiled coil</keyword>
<dbReference type="PANTHER" id="PTHR45916">
    <property type="entry name" value="STRUCTURAL MAINTENANCE OF CHROMOSOMES PROTEIN 5"/>
    <property type="match status" value="1"/>
</dbReference>
<dbReference type="GO" id="GO:0030915">
    <property type="term" value="C:Smc5-Smc6 complex"/>
    <property type="evidence" value="ECO:0007669"/>
    <property type="project" value="TreeGrafter"/>
</dbReference>